<name>A0ABY7F2H0_MYAAR</name>
<protein>
    <submittedName>
        <fullName evidence="2">WASC2-like protein</fullName>
    </submittedName>
</protein>
<feature type="compositionally biased region" description="Low complexity" evidence="1">
    <location>
        <begin position="644"/>
        <end position="663"/>
    </location>
</feature>
<evidence type="ECO:0000313" key="3">
    <source>
        <dbReference type="Proteomes" id="UP001164746"/>
    </source>
</evidence>
<feature type="region of interest" description="Disordered" evidence="1">
    <location>
        <begin position="1"/>
        <end position="21"/>
    </location>
</feature>
<dbReference type="PANTHER" id="PTHR21669">
    <property type="entry name" value="CAPZ-INTERACTING PROTEIN AND RELATED PROTEINS"/>
    <property type="match status" value="1"/>
</dbReference>
<organism evidence="2 3">
    <name type="scientific">Mya arenaria</name>
    <name type="common">Soft-shell clam</name>
    <dbReference type="NCBI Taxonomy" id="6604"/>
    <lineage>
        <taxon>Eukaryota</taxon>
        <taxon>Metazoa</taxon>
        <taxon>Spiralia</taxon>
        <taxon>Lophotrochozoa</taxon>
        <taxon>Mollusca</taxon>
        <taxon>Bivalvia</taxon>
        <taxon>Autobranchia</taxon>
        <taxon>Heteroconchia</taxon>
        <taxon>Euheterodonta</taxon>
        <taxon>Imparidentia</taxon>
        <taxon>Neoheterodontei</taxon>
        <taxon>Myida</taxon>
        <taxon>Myoidea</taxon>
        <taxon>Myidae</taxon>
        <taxon>Mya</taxon>
    </lineage>
</organism>
<evidence type="ECO:0000256" key="1">
    <source>
        <dbReference type="SAM" id="MobiDB-lite"/>
    </source>
</evidence>
<reference evidence="2" key="1">
    <citation type="submission" date="2022-11" db="EMBL/GenBank/DDBJ databases">
        <title>Centuries of genome instability and evolution in soft-shell clam transmissible cancer (bioRxiv).</title>
        <authorList>
            <person name="Hart S.F.M."/>
            <person name="Yonemitsu M.A."/>
            <person name="Giersch R.M."/>
            <person name="Beal B.F."/>
            <person name="Arriagada G."/>
            <person name="Davis B.W."/>
            <person name="Ostrander E.A."/>
            <person name="Goff S.P."/>
            <person name="Metzger M.J."/>
        </authorList>
    </citation>
    <scope>NUCLEOTIDE SEQUENCE</scope>
    <source>
        <strain evidence="2">MELC-2E11</strain>
        <tissue evidence="2">Siphon/mantle</tissue>
    </source>
</reference>
<feature type="compositionally biased region" description="Acidic residues" evidence="1">
    <location>
        <begin position="168"/>
        <end position="192"/>
    </location>
</feature>
<feature type="region of interest" description="Disordered" evidence="1">
    <location>
        <begin position="108"/>
        <end position="142"/>
    </location>
</feature>
<feature type="compositionally biased region" description="Basic and acidic residues" evidence="1">
    <location>
        <begin position="359"/>
        <end position="373"/>
    </location>
</feature>
<feature type="compositionally biased region" description="Basic and acidic residues" evidence="1">
    <location>
        <begin position="324"/>
        <end position="335"/>
    </location>
</feature>
<dbReference type="Proteomes" id="UP001164746">
    <property type="component" value="Chromosome 10"/>
</dbReference>
<feature type="compositionally biased region" description="Basic and acidic residues" evidence="1">
    <location>
        <begin position="602"/>
        <end position="621"/>
    </location>
</feature>
<feature type="compositionally biased region" description="Basic and acidic residues" evidence="1">
    <location>
        <begin position="444"/>
        <end position="468"/>
    </location>
</feature>
<dbReference type="PANTHER" id="PTHR21669:SF1">
    <property type="entry name" value="WASH COMPLEX SUBUNIT 2"/>
    <property type="match status" value="1"/>
</dbReference>
<proteinExistence type="predicted"/>
<feature type="compositionally biased region" description="Acidic residues" evidence="1">
    <location>
        <begin position="254"/>
        <end position="267"/>
    </location>
</feature>
<keyword evidence="3" id="KW-1185">Reference proteome</keyword>
<dbReference type="EMBL" id="CP111021">
    <property type="protein sequence ID" value="WAR16383.1"/>
    <property type="molecule type" value="Genomic_DNA"/>
</dbReference>
<feature type="compositionally biased region" description="Acidic residues" evidence="1">
    <location>
        <begin position="407"/>
        <end position="416"/>
    </location>
</feature>
<gene>
    <name evidence="2" type="ORF">MAR_030977</name>
</gene>
<evidence type="ECO:0000313" key="2">
    <source>
        <dbReference type="EMBL" id="WAR16383.1"/>
    </source>
</evidence>
<accession>A0ABY7F2H0</accession>
<feature type="compositionally biased region" description="Basic and acidic residues" evidence="1">
    <location>
        <begin position="121"/>
        <end position="142"/>
    </location>
</feature>
<feature type="compositionally biased region" description="Basic and acidic residues" evidence="1">
    <location>
        <begin position="779"/>
        <end position="791"/>
    </location>
</feature>
<feature type="compositionally biased region" description="Basic residues" evidence="1">
    <location>
        <begin position="622"/>
        <end position="634"/>
    </location>
</feature>
<sequence>MADVPPPPDTNIGNENSAPNALADRSWERAWSLKEMRENAASWSLAGDAGLLQYLQDFSQKLVSRTHEIEKEVESLVHDSKMTTVRVNNVFNDFMMLANTQFVENRVYDEDESEQAETAATEEKKPDNHANTEKTREQREAELIPKVSEAIRLGVDVIEQAFEKLDTNIDDNSDNDEESDAGEISESEESEAEETKPAAGGKDSEYSYSESDSETEKKPPKKQKAPFAPQSSEDSDSEGSLFGTSKPAARAEESSEEEEEQSEDESDTEKPQAPPAAPTDFASELARKLGGAPPKPPSPTLGGMESGEEEQPREVRKKKKEKKKKEEKEKPKEDDLFGGGDDSEGDDIFGAGGTFGGKKTKEEEPVEPAEVKQRSRTRTTSTGKKLPAGAVPMFGGAPKPQAAGGLFDDDNDEDDLFGSTKPVAPEPKQEEDEDDMFATVGKTAETKSEPEKMAEPVKAPPEKRETSVKPKPLGGGLFDDDEDDNNDIFSITSPAKPKTEEKKKPPAGAVSIFPTEIAGTKKEPEPTKTPVKQAATGRPPSKSISMFEGDESDDEISHKQEVTPEPSRASKPVGGVSMFGRMNPFEPPSAAKDRPPSPTPDVDSKSEEVDPLFSEKADRAKIGAKRRPPSRQARKSAALSNDQLSPGGSASPLSSPTSLPTSPRTQDNDLDFDPSRVPPPLSDSPERVPSPDFGTGTSTDLFGNEDLFGTESGTKPKAGVSADDDDDDIFAIKKSKPKAKPSPIIEDDDDDIFASSSVNKPKSAETKSGEKMANGQPAAKKDAKTSEKTAMEDDDDLFAAAVKTDKKKTKKVVTLLQVC</sequence>
<feature type="region of interest" description="Disordered" evidence="1">
    <location>
        <begin position="166"/>
        <end position="793"/>
    </location>
</feature>